<keyword evidence="2" id="KW-0732">Signal</keyword>
<dbReference type="PANTHER" id="PTHR30469">
    <property type="entry name" value="MULTIDRUG RESISTANCE PROTEIN MDTA"/>
    <property type="match status" value="1"/>
</dbReference>
<dbReference type="InterPro" id="IPR006143">
    <property type="entry name" value="RND_pump_MFP"/>
</dbReference>
<dbReference type="GO" id="GO:0015562">
    <property type="term" value="F:efflux transmembrane transporter activity"/>
    <property type="evidence" value="ECO:0007669"/>
    <property type="project" value="TreeGrafter"/>
</dbReference>
<keyword evidence="4" id="KW-1185">Reference proteome</keyword>
<comment type="caution">
    <text evidence="3">The sequence shown here is derived from an EMBL/GenBank/DDBJ whole genome shotgun (WGS) entry which is preliminary data.</text>
</comment>
<dbReference type="Proteomes" id="UP001197378">
    <property type="component" value="Unassembled WGS sequence"/>
</dbReference>
<dbReference type="Gene3D" id="2.40.50.100">
    <property type="match status" value="1"/>
</dbReference>
<dbReference type="Gene3D" id="2.40.30.170">
    <property type="match status" value="1"/>
</dbReference>
<evidence type="ECO:0000313" key="3">
    <source>
        <dbReference type="EMBL" id="MBU2788193.1"/>
    </source>
</evidence>
<feature type="chain" id="PRO_5042000317" evidence="2">
    <location>
        <begin position="22"/>
        <end position="323"/>
    </location>
</feature>
<protein>
    <submittedName>
        <fullName evidence="3">Efflux RND transporter periplasmic adaptor subunit</fullName>
    </submittedName>
</protein>
<evidence type="ECO:0000256" key="2">
    <source>
        <dbReference type="SAM" id="SignalP"/>
    </source>
</evidence>
<dbReference type="Gene3D" id="1.10.287.470">
    <property type="entry name" value="Helix hairpin bin"/>
    <property type="match status" value="1"/>
</dbReference>
<dbReference type="Gene3D" id="2.40.420.20">
    <property type="match status" value="1"/>
</dbReference>
<feature type="signal peptide" evidence="2">
    <location>
        <begin position="1"/>
        <end position="21"/>
    </location>
</feature>
<dbReference type="GO" id="GO:1990281">
    <property type="term" value="C:efflux pump complex"/>
    <property type="evidence" value="ECO:0007669"/>
    <property type="project" value="TreeGrafter"/>
</dbReference>
<reference evidence="3" key="1">
    <citation type="journal article" date="2021" name="ISME J.">
        <title>Genomic evolution of the class Acidithiobacillia: deep-branching Proteobacteria living in extreme acidic conditions.</title>
        <authorList>
            <person name="Moya-Beltran A."/>
            <person name="Beard S."/>
            <person name="Rojas-Villalobos C."/>
            <person name="Issotta F."/>
            <person name="Gallardo Y."/>
            <person name="Ulloa R."/>
            <person name="Giaveno A."/>
            <person name="Degli Esposti M."/>
            <person name="Johnson D.B."/>
            <person name="Quatrini R."/>
        </authorList>
    </citation>
    <scope>NUCLEOTIDE SEQUENCE</scope>
    <source>
        <strain evidence="3">VAN18-1</strain>
    </source>
</reference>
<dbReference type="EMBL" id="JAAXYO010000114">
    <property type="protein sequence ID" value="MBU2788193.1"/>
    <property type="molecule type" value="Genomic_DNA"/>
</dbReference>
<gene>
    <name evidence="3" type="ORF">HFQ13_08240</name>
</gene>
<organism evidence="3 4">
    <name type="scientific">Igneacidithiobacillus copahuensis</name>
    <dbReference type="NCBI Taxonomy" id="2724909"/>
    <lineage>
        <taxon>Bacteria</taxon>
        <taxon>Pseudomonadati</taxon>
        <taxon>Pseudomonadota</taxon>
        <taxon>Acidithiobacillia</taxon>
        <taxon>Acidithiobacillales</taxon>
        <taxon>Acidithiobacillaceae</taxon>
        <taxon>Igneacidithiobacillus</taxon>
    </lineage>
</organism>
<dbReference type="AlphaFoldDB" id="A0AAE3CJU9"/>
<sequence>MQCLRFFMVLPLYFWLSPAWAVPVTVAIIQNATWTQTVSVMGQVKSVGMVTLTAPMTGRVVGPFQPPGMVSSGAVIAHIDPPGLQAQLQAARAQVDYAQIALQRNQRLLKDGVVARSTVDSSEVAYKQALGNARALRAEQTDQTLTAPFTGSINYLVVPGAVVTTGTPIATLSGRARPWVEALVPPQDAFRVAKGSFVRLQGNGWQGSGRVRSIGNSARQSGLVSVVIRLPTHSALLPGEWISVHLQVPREHTLAVPVTAVVMHGAHALVFIDELGHARPVPVKVVGTEHGIARIIGHLKAGEQVVMSGNTRLSNQTPLEIRK</sequence>
<proteinExistence type="inferred from homology"/>
<dbReference type="SUPFAM" id="SSF111369">
    <property type="entry name" value="HlyD-like secretion proteins"/>
    <property type="match status" value="1"/>
</dbReference>
<dbReference type="NCBIfam" id="TIGR01730">
    <property type="entry name" value="RND_mfp"/>
    <property type="match status" value="1"/>
</dbReference>
<evidence type="ECO:0000313" key="4">
    <source>
        <dbReference type="Proteomes" id="UP001197378"/>
    </source>
</evidence>
<name>A0AAE3CJU9_9PROT</name>
<evidence type="ECO:0000256" key="1">
    <source>
        <dbReference type="ARBA" id="ARBA00009477"/>
    </source>
</evidence>
<accession>A0AAE3CJU9</accession>
<comment type="similarity">
    <text evidence="1">Belongs to the membrane fusion protein (MFP) (TC 8.A.1) family.</text>
</comment>